<keyword evidence="6" id="KW-0479">Metal-binding</keyword>
<dbReference type="GO" id="GO:0016787">
    <property type="term" value="F:hydrolase activity"/>
    <property type="evidence" value="ECO:0007669"/>
    <property type="project" value="UniProtKB-KW"/>
</dbReference>
<dbReference type="SUPFAM" id="SSF56784">
    <property type="entry name" value="HAD-like"/>
    <property type="match status" value="1"/>
</dbReference>
<evidence type="ECO:0000313" key="15">
    <source>
        <dbReference type="Proteomes" id="UP001183535"/>
    </source>
</evidence>
<evidence type="ECO:0000256" key="10">
    <source>
        <dbReference type="ARBA" id="ARBA00048138"/>
    </source>
</evidence>
<keyword evidence="9" id="KW-0718">Serine biosynthesis</keyword>
<dbReference type="GO" id="GO:0006564">
    <property type="term" value="P:L-serine biosynthetic process"/>
    <property type="evidence" value="ECO:0007669"/>
    <property type="project" value="UniProtKB-KW"/>
</dbReference>
<reference evidence="15" key="1">
    <citation type="submission" date="2023-07" db="EMBL/GenBank/DDBJ databases">
        <title>30 novel species of actinomycetes from the DSMZ collection.</title>
        <authorList>
            <person name="Nouioui I."/>
        </authorList>
    </citation>
    <scope>NUCLEOTIDE SEQUENCE [LARGE SCALE GENOMIC DNA]</scope>
    <source>
        <strain evidence="15">DSM 41981</strain>
    </source>
</reference>
<dbReference type="PANTHER" id="PTHR43344:SF2">
    <property type="entry name" value="PHOSPHOSERINE PHOSPHATASE"/>
    <property type="match status" value="1"/>
</dbReference>
<comment type="caution">
    <text evidence="14">The sequence shown here is derived from an EMBL/GenBank/DDBJ whole genome shotgun (WGS) entry which is preliminary data.</text>
</comment>
<dbReference type="EC" id="3.1.3.3" evidence="4"/>
<gene>
    <name evidence="14" type="ORF">RM877_22445</name>
</gene>
<evidence type="ECO:0000256" key="6">
    <source>
        <dbReference type="ARBA" id="ARBA00022723"/>
    </source>
</evidence>
<evidence type="ECO:0000256" key="5">
    <source>
        <dbReference type="ARBA" id="ARBA00022605"/>
    </source>
</evidence>
<dbReference type="Gene3D" id="3.40.50.1000">
    <property type="entry name" value="HAD superfamily/HAD-like"/>
    <property type="match status" value="2"/>
</dbReference>
<feature type="chain" id="PRO_5044776441" description="phosphoserine phosphatase" evidence="13">
    <location>
        <begin position="23"/>
        <end position="421"/>
    </location>
</feature>
<feature type="signal peptide" evidence="13">
    <location>
        <begin position="1"/>
        <end position="22"/>
    </location>
</feature>
<evidence type="ECO:0000256" key="7">
    <source>
        <dbReference type="ARBA" id="ARBA00022801"/>
    </source>
</evidence>
<keyword evidence="5" id="KW-0028">Amino-acid biosynthesis</keyword>
<feature type="region of interest" description="Disordered" evidence="12">
    <location>
        <begin position="395"/>
        <end position="421"/>
    </location>
</feature>
<dbReference type="EMBL" id="JAVRES010000012">
    <property type="protein sequence ID" value="MDT0437448.1"/>
    <property type="molecule type" value="Genomic_DNA"/>
</dbReference>
<comment type="catalytic activity">
    <reaction evidence="11">
        <text>O-phospho-D-serine + H2O = D-serine + phosphate</text>
        <dbReference type="Rhea" id="RHEA:24873"/>
        <dbReference type="ChEBI" id="CHEBI:15377"/>
        <dbReference type="ChEBI" id="CHEBI:35247"/>
        <dbReference type="ChEBI" id="CHEBI:43474"/>
        <dbReference type="ChEBI" id="CHEBI:58680"/>
        <dbReference type="EC" id="3.1.3.3"/>
    </reaction>
</comment>
<sequence>MRQLLARTLAVAAATLAVTATAPAPAPSAASTDCPRLTGRWHGDARAHLQRLIDERGTCSRPGGPRPVAAFDWDNTVTKNDVTDATLSWALRHDRILRPARWRDTSAWLTPAADRALTTACGTRVPVGAPLPTSRDARCTDEIAVIRDSGTTTSGAPAFAGTWNHRRTVPQYAWVPQLFAGHTPAELSGYARAARREALAAPVGAVRTLGTRTVPGYVRYYDQQRDLIRTLRRAGFDVYIVSAGAAPITQVWSRSLGFDAAHTLAIRSVLDRGGRLTTRTEGCGGVPAGPGTVIPYIDGKRCWINQEIHGVHGPAAWQRRPWAERPALAAGDADTDATFVGDATGVHLVLDRNKPELMCRALDDADGRWLIQPMFIDPLPRRTAPYPCATTAYNAPGGGGSPLLRPDGSTVPDLSEGPSAS</sequence>
<dbReference type="RefSeq" id="WP_093833443.1">
    <property type="nucleotide sequence ID" value="NZ_JAVRES010000012.1"/>
</dbReference>
<name>A0ABD5ET74_9ACTN</name>
<comment type="catalytic activity">
    <reaction evidence="10">
        <text>O-phospho-L-serine + H2O = L-serine + phosphate</text>
        <dbReference type="Rhea" id="RHEA:21208"/>
        <dbReference type="ChEBI" id="CHEBI:15377"/>
        <dbReference type="ChEBI" id="CHEBI:33384"/>
        <dbReference type="ChEBI" id="CHEBI:43474"/>
        <dbReference type="ChEBI" id="CHEBI:57524"/>
        <dbReference type="EC" id="3.1.3.3"/>
    </reaction>
</comment>
<accession>A0ABD5ET74</accession>
<evidence type="ECO:0000256" key="12">
    <source>
        <dbReference type="SAM" id="MobiDB-lite"/>
    </source>
</evidence>
<dbReference type="AlphaFoldDB" id="A0ABD5ET74"/>
<evidence type="ECO:0000256" key="1">
    <source>
        <dbReference type="ARBA" id="ARBA00001946"/>
    </source>
</evidence>
<dbReference type="Proteomes" id="UP001183535">
    <property type="component" value="Unassembled WGS sequence"/>
</dbReference>
<keyword evidence="8" id="KW-0460">Magnesium</keyword>
<protein>
    <recommendedName>
        <fullName evidence="4">phosphoserine phosphatase</fullName>
        <ecNumber evidence="4">3.1.3.3</ecNumber>
    </recommendedName>
</protein>
<evidence type="ECO:0000256" key="2">
    <source>
        <dbReference type="ARBA" id="ARBA00005135"/>
    </source>
</evidence>
<dbReference type="InterPro" id="IPR050582">
    <property type="entry name" value="HAD-like_SerB"/>
</dbReference>
<keyword evidence="15" id="KW-1185">Reference proteome</keyword>
<comment type="similarity">
    <text evidence="3">Belongs to the HAD-like hydrolase superfamily. SerB family.</text>
</comment>
<dbReference type="PANTHER" id="PTHR43344">
    <property type="entry name" value="PHOSPHOSERINE PHOSPHATASE"/>
    <property type="match status" value="1"/>
</dbReference>
<comment type="cofactor">
    <cofactor evidence="1">
        <name>Mg(2+)</name>
        <dbReference type="ChEBI" id="CHEBI:18420"/>
    </cofactor>
</comment>
<evidence type="ECO:0000256" key="8">
    <source>
        <dbReference type="ARBA" id="ARBA00022842"/>
    </source>
</evidence>
<evidence type="ECO:0000256" key="11">
    <source>
        <dbReference type="ARBA" id="ARBA00048523"/>
    </source>
</evidence>
<evidence type="ECO:0000256" key="13">
    <source>
        <dbReference type="SAM" id="SignalP"/>
    </source>
</evidence>
<comment type="pathway">
    <text evidence="2">Amino-acid biosynthesis; L-serine biosynthesis; L-serine from 3-phospho-D-glycerate: step 3/3.</text>
</comment>
<dbReference type="InterPro" id="IPR023214">
    <property type="entry name" value="HAD_sf"/>
</dbReference>
<dbReference type="InterPro" id="IPR036412">
    <property type="entry name" value="HAD-like_sf"/>
</dbReference>
<keyword evidence="7" id="KW-0378">Hydrolase</keyword>
<proteinExistence type="inferred from homology"/>
<evidence type="ECO:0000256" key="4">
    <source>
        <dbReference type="ARBA" id="ARBA00012640"/>
    </source>
</evidence>
<keyword evidence="13" id="KW-0732">Signal</keyword>
<dbReference type="GO" id="GO:0046872">
    <property type="term" value="F:metal ion binding"/>
    <property type="evidence" value="ECO:0007669"/>
    <property type="project" value="UniProtKB-KW"/>
</dbReference>
<evidence type="ECO:0000256" key="3">
    <source>
        <dbReference type="ARBA" id="ARBA00009184"/>
    </source>
</evidence>
<evidence type="ECO:0000313" key="14">
    <source>
        <dbReference type="EMBL" id="MDT0437448.1"/>
    </source>
</evidence>
<organism evidence="14 15">
    <name type="scientific">Streptomyces doudnae</name>
    <dbReference type="NCBI Taxonomy" id="3075536"/>
    <lineage>
        <taxon>Bacteria</taxon>
        <taxon>Bacillati</taxon>
        <taxon>Actinomycetota</taxon>
        <taxon>Actinomycetes</taxon>
        <taxon>Kitasatosporales</taxon>
        <taxon>Streptomycetaceae</taxon>
        <taxon>Streptomyces</taxon>
    </lineage>
</organism>
<evidence type="ECO:0000256" key="9">
    <source>
        <dbReference type="ARBA" id="ARBA00023299"/>
    </source>
</evidence>